<keyword evidence="1" id="KW-0472">Membrane</keyword>
<evidence type="ECO:0000259" key="2">
    <source>
        <dbReference type="Pfam" id="PF01882"/>
    </source>
</evidence>
<dbReference type="InterPro" id="IPR002881">
    <property type="entry name" value="DUF58"/>
</dbReference>
<proteinExistence type="predicted"/>
<sequence>MKGSMRFIWNLLFILILFAALFAYAMFQGGFTSWFLFFGFLPIFLYQLAFLFYPLRHWKLERDISAETVRAGDTVTVKVRIERRFPFPLFYCIFEEVFPEGLHKKDEQQRKYRYMAHPQKSRMVRDVKRAVFPSFRRRFEFSYELKDLPRGVHDLNGVKVRTADLFGLVRKEYLFPVKDQLNVYPAEVPIQLADKWSSLGEGSAASSRTWNHSNIATGAREYAPGDKVAWIDWKQTARRNEIMTKEFEQEKGTDILLVLNSCWHQGMNMLAYEAAVEVAASLLAFIRRESAQAGLLIVGEESICFPVHEEEQASRAAQQLAKIQPSRSGPFVWKLKEEIFRLKEENVILFITTQLDEGWIQTIQPMKARSKQVVILFVQASAWVSERERNLANQMKMEGVEVIAVTEDHLLQSPVKVEGV</sequence>
<evidence type="ECO:0000313" key="3">
    <source>
        <dbReference type="EMBL" id="MFC2949482.1"/>
    </source>
</evidence>
<organism evidence="3 4">
    <name type="scientific">Virgibacillus sediminis</name>
    <dbReference type="NCBI Taxonomy" id="202260"/>
    <lineage>
        <taxon>Bacteria</taxon>
        <taxon>Bacillati</taxon>
        <taxon>Bacillota</taxon>
        <taxon>Bacilli</taxon>
        <taxon>Bacillales</taxon>
        <taxon>Bacillaceae</taxon>
        <taxon>Virgibacillus</taxon>
    </lineage>
</organism>
<evidence type="ECO:0000256" key="1">
    <source>
        <dbReference type="SAM" id="Phobius"/>
    </source>
</evidence>
<name>A0ABV7A8V2_9BACI</name>
<keyword evidence="1" id="KW-0812">Transmembrane</keyword>
<comment type="caution">
    <text evidence="3">The sequence shown here is derived from an EMBL/GenBank/DDBJ whole genome shotgun (WGS) entry which is preliminary data.</text>
</comment>
<dbReference type="EMBL" id="JBHRRZ010000037">
    <property type="protein sequence ID" value="MFC2949482.1"/>
    <property type="molecule type" value="Genomic_DNA"/>
</dbReference>
<keyword evidence="1" id="KW-1133">Transmembrane helix</keyword>
<dbReference type="Pfam" id="PF01882">
    <property type="entry name" value="DUF58"/>
    <property type="match status" value="1"/>
</dbReference>
<evidence type="ECO:0000313" key="4">
    <source>
        <dbReference type="Proteomes" id="UP001595387"/>
    </source>
</evidence>
<dbReference type="PANTHER" id="PTHR34351">
    <property type="entry name" value="SLR1927 PROTEIN-RELATED"/>
    <property type="match status" value="1"/>
</dbReference>
<dbReference type="PANTHER" id="PTHR34351:SF2">
    <property type="entry name" value="DUF58 DOMAIN-CONTAINING PROTEIN"/>
    <property type="match status" value="1"/>
</dbReference>
<keyword evidence="4" id="KW-1185">Reference proteome</keyword>
<feature type="transmembrane region" description="Helical" evidence="1">
    <location>
        <begin position="7"/>
        <end position="27"/>
    </location>
</feature>
<dbReference type="RefSeq" id="WP_390307576.1">
    <property type="nucleotide sequence ID" value="NZ_JBHRRZ010000037.1"/>
</dbReference>
<reference evidence="4" key="1">
    <citation type="journal article" date="2019" name="Int. J. Syst. Evol. Microbiol.">
        <title>The Global Catalogue of Microorganisms (GCM) 10K type strain sequencing project: providing services to taxonomists for standard genome sequencing and annotation.</title>
        <authorList>
            <consortium name="The Broad Institute Genomics Platform"/>
            <consortium name="The Broad Institute Genome Sequencing Center for Infectious Disease"/>
            <person name="Wu L."/>
            <person name="Ma J."/>
        </authorList>
    </citation>
    <scope>NUCLEOTIDE SEQUENCE [LARGE SCALE GENOMIC DNA]</scope>
    <source>
        <strain evidence="4">KCTC 13193</strain>
    </source>
</reference>
<feature type="domain" description="DUF58" evidence="2">
    <location>
        <begin position="219"/>
        <end position="375"/>
    </location>
</feature>
<dbReference type="Proteomes" id="UP001595387">
    <property type="component" value="Unassembled WGS sequence"/>
</dbReference>
<gene>
    <name evidence="3" type="ORF">ACFODW_14265</name>
</gene>
<protein>
    <submittedName>
        <fullName evidence="3">DUF58 domain-containing protein</fullName>
    </submittedName>
</protein>
<feature type="transmembrane region" description="Helical" evidence="1">
    <location>
        <begin position="33"/>
        <end position="53"/>
    </location>
</feature>
<accession>A0ABV7A8V2</accession>